<dbReference type="KEGG" id="bmd:BMD_2057"/>
<proteinExistence type="predicted"/>
<gene>
    <name evidence="1" type="ordered locus">BMD_2057</name>
</gene>
<dbReference type="AlphaFoldDB" id="D5DFB0"/>
<organism evidence="1 2">
    <name type="scientific">Priestia megaterium (strain DSM 319 / IMG 1521)</name>
    <name type="common">Bacillus megaterium</name>
    <dbReference type="NCBI Taxonomy" id="592022"/>
    <lineage>
        <taxon>Bacteria</taxon>
        <taxon>Bacillati</taxon>
        <taxon>Bacillota</taxon>
        <taxon>Bacilli</taxon>
        <taxon>Bacillales</taxon>
        <taxon>Bacillaceae</taxon>
        <taxon>Priestia</taxon>
    </lineage>
</organism>
<evidence type="ECO:0000313" key="2">
    <source>
        <dbReference type="Proteomes" id="UP000002365"/>
    </source>
</evidence>
<reference evidence="1 2" key="1">
    <citation type="journal article" date="2011" name="J. Bacteriol.">
        <title>Genome sequences of the biotechnologically important Bacillus megaterium strains QM B1551 and DSM319.</title>
        <authorList>
            <person name="Eppinger M."/>
            <person name="Bunk B."/>
            <person name="Johns M.A."/>
            <person name="Edirisinghe J.N."/>
            <person name="Kutumbaka K.K."/>
            <person name="Koenig S.S."/>
            <person name="Huot Creasy H."/>
            <person name="Rosovitz M.J."/>
            <person name="Riley D.R."/>
            <person name="Daugherty S."/>
            <person name="Martin M."/>
            <person name="Elbourne L.D."/>
            <person name="Paulsen I."/>
            <person name="Biedendieck R."/>
            <person name="Braun C."/>
            <person name="Grayburn S."/>
            <person name="Dhingra S."/>
            <person name="Lukyanchuk V."/>
            <person name="Ball B."/>
            <person name="Ul-Qamar R."/>
            <person name="Seibel J."/>
            <person name="Bremer E."/>
            <person name="Jahn D."/>
            <person name="Ravel J."/>
            <person name="Vary P.S."/>
        </authorList>
    </citation>
    <scope>NUCLEOTIDE SEQUENCE [LARGE SCALE GENOMIC DNA]</scope>
    <source>
        <strain evidence="2">DSM 319 / IMG 1521</strain>
    </source>
</reference>
<sequence>MHKLMGNERGRCECFMYSQWVYPYMPRYYHPVVPTTNENYLEPYRYNEDLFSYILHEEEEVRSTRDVDRVMKILKRQYQSIYRDAQRGGMDSKLTEYLFRSIVRFVDDNYNNYSGSINERVEKAARQLKKRDSWIFELFNLYSVSPASQVRITNTILTVSFENLRRGNEVPNPR</sequence>
<dbReference type="EMBL" id="CP001982">
    <property type="protein sequence ID" value="ADF38910.1"/>
    <property type="molecule type" value="Genomic_DNA"/>
</dbReference>
<dbReference type="Proteomes" id="UP000002365">
    <property type="component" value="Chromosome"/>
</dbReference>
<dbReference type="HOGENOM" id="CLU_1657322_0_0_9"/>
<evidence type="ECO:0000313" key="1">
    <source>
        <dbReference type="EMBL" id="ADF38910.1"/>
    </source>
</evidence>
<name>D5DFB0_PRIM3</name>
<accession>D5DFB0</accession>
<protein>
    <submittedName>
        <fullName evidence="1">Uncharacterized protein</fullName>
    </submittedName>
</protein>